<accession>A0A7C9JVQ5</accession>
<dbReference type="InterPro" id="IPR050275">
    <property type="entry name" value="PGM_Phosphatase"/>
</dbReference>
<reference evidence="3 4" key="1">
    <citation type="submission" date="2019-09" db="EMBL/GenBank/DDBJ databases">
        <title>H2 Metabolism Revealed by Metagenomic Analysis in Subglacial Sediment of East Antarctica.</title>
        <authorList>
            <person name="Yang Z."/>
            <person name="Zhang Y."/>
            <person name="Lv Y."/>
            <person name="Yan W."/>
            <person name="Xiao X."/>
            <person name="Sun B."/>
            <person name="Ma H."/>
        </authorList>
    </citation>
    <scope>NUCLEOTIDE SEQUENCE [LARGE SCALE GENOMIC DNA]</scope>
    <source>
        <strain evidence="3">Bin2_2</strain>
    </source>
</reference>
<dbReference type="PANTHER" id="PTHR48100">
    <property type="entry name" value="BROAD-SPECIFICITY PHOSPHATASE YOR283W-RELATED"/>
    <property type="match status" value="1"/>
</dbReference>
<feature type="binding site" evidence="2">
    <location>
        <begin position="16"/>
        <end position="23"/>
    </location>
    <ligand>
        <name>substrate</name>
    </ligand>
</feature>
<organism evidence="3 4">
    <name type="scientific">Sulfuriferula multivorans</name>
    <dbReference type="NCBI Taxonomy" id="1559896"/>
    <lineage>
        <taxon>Bacteria</taxon>
        <taxon>Pseudomonadati</taxon>
        <taxon>Pseudomonadota</taxon>
        <taxon>Betaproteobacteria</taxon>
        <taxon>Nitrosomonadales</taxon>
        <taxon>Sulfuricellaceae</taxon>
        <taxon>Sulfuriferula</taxon>
    </lineage>
</organism>
<dbReference type="PANTHER" id="PTHR48100:SF44">
    <property type="entry name" value="PHOSPHATASE C1620.13-RELATED"/>
    <property type="match status" value="1"/>
</dbReference>
<dbReference type="Proteomes" id="UP000483432">
    <property type="component" value="Unassembled WGS sequence"/>
</dbReference>
<dbReference type="SMART" id="SM00855">
    <property type="entry name" value="PGAM"/>
    <property type="match status" value="1"/>
</dbReference>
<proteinExistence type="predicted"/>
<dbReference type="AlphaFoldDB" id="A0A7C9JVQ5"/>
<comment type="caution">
    <text evidence="3">The sequence shown here is derived from an EMBL/GenBank/DDBJ whole genome shotgun (WGS) entry which is preliminary data.</text>
</comment>
<dbReference type="SUPFAM" id="SSF53254">
    <property type="entry name" value="Phosphoglycerate mutase-like"/>
    <property type="match status" value="1"/>
</dbReference>
<evidence type="ECO:0000313" key="4">
    <source>
        <dbReference type="Proteomes" id="UP000483432"/>
    </source>
</evidence>
<evidence type="ECO:0000313" key="3">
    <source>
        <dbReference type="EMBL" id="NDP47357.1"/>
    </source>
</evidence>
<feature type="binding site" evidence="2">
    <location>
        <begin position="90"/>
        <end position="93"/>
    </location>
    <ligand>
        <name>substrate</name>
    </ligand>
</feature>
<dbReference type="InterPro" id="IPR029033">
    <property type="entry name" value="His_PPase_superfam"/>
</dbReference>
<dbReference type="GO" id="GO:0016791">
    <property type="term" value="F:phosphatase activity"/>
    <property type="evidence" value="ECO:0007669"/>
    <property type="project" value="TreeGrafter"/>
</dbReference>
<dbReference type="Gene3D" id="3.40.50.1240">
    <property type="entry name" value="Phosphoglycerate mutase-like"/>
    <property type="match status" value="1"/>
</dbReference>
<dbReference type="CDD" id="cd07067">
    <property type="entry name" value="HP_PGM_like"/>
    <property type="match status" value="1"/>
</dbReference>
<name>A0A7C9JVQ5_9PROT</name>
<evidence type="ECO:0000256" key="1">
    <source>
        <dbReference type="PIRSR" id="PIRSR613078-1"/>
    </source>
</evidence>
<feature type="active site" description="Tele-phosphohistidine intermediate" evidence="1">
    <location>
        <position position="17"/>
    </location>
</feature>
<gene>
    <name evidence="3" type="ORF">GZ085_03000</name>
</gene>
<dbReference type="GO" id="GO:0005829">
    <property type="term" value="C:cytosol"/>
    <property type="evidence" value="ECO:0007669"/>
    <property type="project" value="TreeGrafter"/>
</dbReference>
<evidence type="ECO:0000256" key="2">
    <source>
        <dbReference type="PIRSR" id="PIRSR613078-2"/>
    </source>
</evidence>
<feature type="binding site" evidence="2">
    <location>
        <position position="66"/>
    </location>
    <ligand>
        <name>substrate</name>
    </ligand>
</feature>
<dbReference type="EMBL" id="JAAFGW010000026">
    <property type="protein sequence ID" value="NDP47357.1"/>
    <property type="molecule type" value="Genomic_DNA"/>
</dbReference>
<sequence>MHHVSNPGATRICFIRHGETDWNVARRIQGHTDIPLNKTGRAQALAMAFNAAHHRFHAIYSSDLLRATETAQVLAQREDQAVKLFPQLRERHYGVFQGITAAEGAVLYPEAYAHYVARDLEYDFERGESLHDLADRVGEGVDWLLRHHSGQTLAVVSHSGVLDVIYRRATGRPLHTPRDFVIPNCALNWFHFDGQGWHLDVWADRHYLHDVLTESPE</sequence>
<dbReference type="InterPro" id="IPR013078">
    <property type="entry name" value="His_Pase_superF_clade-1"/>
</dbReference>
<protein>
    <submittedName>
        <fullName evidence="3">Histidine phosphatase family protein</fullName>
    </submittedName>
</protein>
<dbReference type="Pfam" id="PF00300">
    <property type="entry name" value="His_Phos_1"/>
    <property type="match status" value="1"/>
</dbReference>
<feature type="active site" description="Proton donor/acceptor" evidence="1">
    <location>
        <position position="90"/>
    </location>
</feature>